<reference evidence="2" key="2">
    <citation type="submission" date="2021-04" db="EMBL/GenBank/DDBJ databases">
        <title>Genome-wide patterns of bracovirus chromosomal integration into multiple host tissues during parasitism.</title>
        <authorList>
            <person name="Chebbi M.A.C."/>
        </authorList>
    </citation>
    <scope>NUCLEOTIDE SEQUENCE</scope>
    <source>
        <tissue evidence="2">Whole body</tissue>
    </source>
</reference>
<dbReference type="EMBL" id="JAAOIC020000072">
    <property type="protein sequence ID" value="KAG8034068.1"/>
    <property type="molecule type" value="Genomic_DNA"/>
</dbReference>
<feature type="domain" description="SKP1 component dimerisation" evidence="1">
    <location>
        <begin position="110"/>
        <end position="153"/>
    </location>
</feature>
<reference evidence="2" key="1">
    <citation type="submission" date="2020-03" db="EMBL/GenBank/DDBJ databases">
        <authorList>
            <person name="Chebbi M.A."/>
            <person name="Drezen J.M."/>
        </authorList>
    </citation>
    <scope>NUCLEOTIDE SEQUENCE</scope>
    <source>
        <tissue evidence="2">Whole body</tissue>
    </source>
</reference>
<evidence type="ECO:0000259" key="1">
    <source>
        <dbReference type="Pfam" id="PF01466"/>
    </source>
</evidence>
<organism evidence="2 3">
    <name type="scientific">Cotesia typhae</name>
    <dbReference type="NCBI Taxonomy" id="2053667"/>
    <lineage>
        <taxon>Eukaryota</taxon>
        <taxon>Metazoa</taxon>
        <taxon>Ecdysozoa</taxon>
        <taxon>Arthropoda</taxon>
        <taxon>Hexapoda</taxon>
        <taxon>Insecta</taxon>
        <taxon>Pterygota</taxon>
        <taxon>Neoptera</taxon>
        <taxon>Endopterygota</taxon>
        <taxon>Hymenoptera</taxon>
        <taxon>Apocrita</taxon>
        <taxon>Ichneumonoidea</taxon>
        <taxon>Braconidae</taxon>
        <taxon>Microgastrinae</taxon>
        <taxon>Cotesia</taxon>
    </lineage>
</organism>
<gene>
    <name evidence="2" type="ORF">G9C98_008549</name>
</gene>
<dbReference type="PANTHER" id="PTHR11165">
    <property type="entry name" value="SKP1"/>
    <property type="match status" value="1"/>
</dbReference>
<evidence type="ECO:0000313" key="2">
    <source>
        <dbReference type="EMBL" id="KAG8034068.1"/>
    </source>
</evidence>
<dbReference type="OrthoDB" id="2342932at2759"/>
<sequence length="160" mass="18765">MNKNLIIFTRDQEQIVIPRNITKNWYTKKLMSAANDAPVELKEIDSTELNLILAWSAENDQETRELVDDDENYWPKQIKLTDVDKNHFWDIETNQLFEVIKAADYLQIPTLVEVTTQIMADRMSGKEPEELRLMLDVSNDLSSDVEDRLREEYNSITTEL</sequence>
<evidence type="ECO:0000313" key="3">
    <source>
        <dbReference type="Proteomes" id="UP000729913"/>
    </source>
</evidence>
<comment type="caution">
    <text evidence="2">The sequence shown here is derived from an EMBL/GenBank/DDBJ whole genome shotgun (WGS) entry which is preliminary data.</text>
</comment>
<dbReference type="GO" id="GO:0006511">
    <property type="term" value="P:ubiquitin-dependent protein catabolic process"/>
    <property type="evidence" value="ECO:0007669"/>
    <property type="project" value="InterPro"/>
</dbReference>
<dbReference type="InterPro" id="IPR016897">
    <property type="entry name" value="SKP1"/>
</dbReference>
<proteinExistence type="predicted"/>
<dbReference type="Pfam" id="PF01466">
    <property type="entry name" value="Skp1"/>
    <property type="match status" value="1"/>
</dbReference>
<dbReference type="InterPro" id="IPR016072">
    <property type="entry name" value="Skp1_comp_dimer"/>
</dbReference>
<protein>
    <recommendedName>
        <fullName evidence="1">SKP1 component dimerisation domain-containing protein</fullName>
    </recommendedName>
</protein>
<name>A0A8J5V697_9HYME</name>
<dbReference type="AlphaFoldDB" id="A0A8J5V697"/>
<keyword evidence="3" id="KW-1185">Reference proteome</keyword>
<dbReference type="Proteomes" id="UP000729913">
    <property type="component" value="Unassembled WGS sequence"/>
</dbReference>
<accession>A0A8J5V697</accession>